<accession>A0ACC2ZRF2</accession>
<dbReference type="EMBL" id="JAPDRQ010000405">
    <property type="protein sequence ID" value="KAJ9649978.1"/>
    <property type="molecule type" value="Genomic_DNA"/>
</dbReference>
<comment type="caution">
    <text evidence="1">The sequence shown here is derived from an EMBL/GenBank/DDBJ whole genome shotgun (WGS) entry which is preliminary data.</text>
</comment>
<organism evidence="1 2">
    <name type="scientific">Neophaeococcomyces mojaviensis</name>
    <dbReference type="NCBI Taxonomy" id="3383035"/>
    <lineage>
        <taxon>Eukaryota</taxon>
        <taxon>Fungi</taxon>
        <taxon>Dikarya</taxon>
        <taxon>Ascomycota</taxon>
        <taxon>Pezizomycotina</taxon>
        <taxon>Eurotiomycetes</taxon>
        <taxon>Chaetothyriomycetidae</taxon>
        <taxon>Chaetothyriales</taxon>
        <taxon>Chaetothyriales incertae sedis</taxon>
        <taxon>Neophaeococcomyces</taxon>
    </lineage>
</organism>
<evidence type="ECO:0000313" key="2">
    <source>
        <dbReference type="Proteomes" id="UP001172386"/>
    </source>
</evidence>
<gene>
    <name evidence="1" type="ORF">H2198_010699</name>
</gene>
<evidence type="ECO:0000313" key="1">
    <source>
        <dbReference type="EMBL" id="KAJ9649978.1"/>
    </source>
</evidence>
<protein>
    <submittedName>
        <fullName evidence="1">Uncharacterized protein</fullName>
    </submittedName>
</protein>
<proteinExistence type="predicted"/>
<dbReference type="Proteomes" id="UP001172386">
    <property type="component" value="Unassembled WGS sequence"/>
</dbReference>
<name>A0ACC2ZRF2_9EURO</name>
<sequence>MAVRVARDDKDVMSSTVVGVVATYLLTAILSISLSTPAAALQFVPGSPCEPLCSSANDGLTYQNDTICLDADYRKEPGSRPLSRSISYGIGPDVQNATAGVVPNLDFCNNGFGGYFAINNCSFCYSFVPQQLFLANFLQALHVACRQPPTLGQTFYPDGRAIFNESAIPGPGPPGTAPPPASGLTGWKLGLVIALPIVGGTLLFAASCFCCFRFTKKRRQRMAATGRMSRFHDQHAPAESAFNSPVTTRVPPSQYEWPMGKSEPPREMERLSNHQHTPKSIKVPSPGLAQGRWGLHGTEEEEEDVPLSGRSLPRDDVGPGQGQAKDPFLHEQYFGVASSGLEEPGSSSLAPHAEPSAHPDEEGHWVR</sequence>
<keyword evidence="2" id="KW-1185">Reference proteome</keyword>
<reference evidence="1" key="1">
    <citation type="submission" date="2022-10" db="EMBL/GenBank/DDBJ databases">
        <title>Culturing micro-colonial fungi from biological soil crusts in the Mojave desert and describing Neophaeococcomyces mojavensis, and introducing the new genera and species Taxawa tesnikishii.</title>
        <authorList>
            <person name="Kurbessoian T."/>
            <person name="Stajich J.E."/>
        </authorList>
    </citation>
    <scope>NUCLEOTIDE SEQUENCE</scope>
    <source>
        <strain evidence="1">JES_112</strain>
    </source>
</reference>